<dbReference type="PANTHER" id="PTHR34706">
    <property type="entry name" value="SLR1338 PROTEIN"/>
    <property type="match status" value="1"/>
</dbReference>
<sequence length="317" mass="34970">MERRQSILGSLRNKFSKSSDKRDRSESRLSRVMSFKSTRSGSVQEHAHPNPFTPTSPPTRRPVNEPPPAYTPQAMPTHMTVPEPAEPRVSTSSARDDRFSFLASFDTVFLIDDSGSMAGRSWRETAQALETITPICTAHDADGIDIYFLNAPNSEFHHNVTVPSTVTEIFSTVRPRGGTPTGQKLNQILRPYLARVAANPDGVKPLNIIVITDGVPSDDVESVIISAAKKLDRADAPAWQVGIQFFQVGREPEAREHLKQLDDGLAELAGEDVRDMVDTVPFLGNDDAVLNGEGILKVVLGAVNRRLDRKRSNELHR</sequence>
<evidence type="ECO:0000256" key="1">
    <source>
        <dbReference type="SAM" id="MobiDB-lite"/>
    </source>
</evidence>
<feature type="compositionally biased region" description="Basic and acidic residues" evidence="1">
    <location>
        <begin position="17"/>
        <end position="29"/>
    </location>
</feature>
<feature type="region of interest" description="Disordered" evidence="1">
    <location>
        <begin position="1"/>
        <end position="92"/>
    </location>
</feature>
<dbReference type="Pfam" id="PF00092">
    <property type="entry name" value="VWA"/>
    <property type="match status" value="1"/>
</dbReference>
<gene>
    <name evidence="3" type="ORF">IWX46DRAFT_235992</name>
</gene>
<dbReference type="EMBL" id="JBBPDW010000030">
    <property type="protein sequence ID" value="KAK7538946.1"/>
    <property type="molecule type" value="Genomic_DNA"/>
</dbReference>
<dbReference type="InterPro" id="IPR036465">
    <property type="entry name" value="vWFA_dom_sf"/>
</dbReference>
<evidence type="ECO:0000313" key="4">
    <source>
        <dbReference type="Proteomes" id="UP001365128"/>
    </source>
</evidence>
<dbReference type="PANTHER" id="PTHR34706:SF1">
    <property type="entry name" value="VWFA DOMAIN-CONTAINING PROTEIN"/>
    <property type="match status" value="1"/>
</dbReference>
<feature type="domain" description="VWFA" evidence="2">
    <location>
        <begin position="106"/>
        <end position="299"/>
    </location>
</feature>
<protein>
    <recommendedName>
        <fullName evidence="2">VWFA domain-containing protein</fullName>
    </recommendedName>
</protein>
<comment type="caution">
    <text evidence="3">The sequence shown here is derived from an EMBL/GenBank/DDBJ whole genome shotgun (WGS) entry which is preliminary data.</text>
</comment>
<dbReference type="Gene3D" id="3.40.50.410">
    <property type="entry name" value="von Willebrand factor, type A domain"/>
    <property type="match status" value="1"/>
</dbReference>
<dbReference type="SMART" id="SM00327">
    <property type="entry name" value="VWA"/>
    <property type="match status" value="1"/>
</dbReference>
<dbReference type="Proteomes" id="UP001365128">
    <property type="component" value="Unassembled WGS sequence"/>
</dbReference>
<feature type="compositionally biased region" description="Pro residues" evidence="1">
    <location>
        <begin position="51"/>
        <end position="70"/>
    </location>
</feature>
<name>A0ABR1LUU9_9PEZI</name>
<proteinExistence type="predicted"/>
<dbReference type="InterPro" id="IPR002035">
    <property type="entry name" value="VWF_A"/>
</dbReference>
<organism evidence="3 4">
    <name type="scientific">Phyllosticta citricarpa</name>
    <dbReference type="NCBI Taxonomy" id="55181"/>
    <lineage>
        <taxon>Eukaryota</taxon>
        <taxon>Fungi</taxon>
        <taxon>Dikarya</taxon>
        <taxon>Ascomycota</taxon>
        <taxon>Pezizomycotina</taxon>
        <taxon>Dothideomycetes</taxon>
        <taxon>Dothideomycetes incertae sedis</taxon>
        <taxon>Botryosphaeriales</taxon>
        <taxon>Phyllostictaceae</taxon>
        <taxon>Phyllosticta</taxon>
    </lineage>
</organism>
<reference evidence="3 4" key="1">
    <citation type="submission" date="2024-04" db="EMBL/GenBank/DDBJ databases">
        <title>Phyllosticta paracitricarpa is synonymous to the EU quarantine fungus P. citricarpa based on phylogenomic analyses.</title>
        <authorList>
            <consortium name="Lawrence Berkeley National Laboratory"/>
            <person name="Van Ingen-Buijs V.A."/>
            <person name="Van Westerhoven A.C."/>
            <person name="Haridas S."/>
            <person name="Skiadas P."/>
            <person name="Martin F."/>
            <person name="Groenewald J.Z."/>
            <person name="Crous P.W."/>
            <person name="Seidl M.F."/>
        </authorList>
    </citation>
    <scope>NUCLEOTIDE SEQUENCE [LARGE SCALE GENOMIC DNA]</scope>
    <source>
        <strain evidence="3 4">CBS 122670</strain>
    </source>
</reference>
<keyword evidence="4" id="KW-1185">Reference proteome</keyword>
<accession>A0ABR1LUU9</accession>
<evidence type="ECO:0000259" key="2">
    <source>
        <dbReference type="PROSITE" id="PS50234"/>
    </source>
</evidence>
<dbReference type="PROSITE" id="PS50234">
    <property type="entry name" value="VWFA"/>
    <property type="match status" value="1"/>
</dbReference>
<dbReference type="SUPFAM" id="SSF53300">
    <property type="entry name" value="vWA-like"/>
    <property type="match status" value="1"/>
</dbReference>
<evidence type="ECO:0000313" key="3">
    <source>
        <dbReference type="EMBL" id="KAK7538946.1"/>
    </source>
</evidence>